<keyword evidence="2" id="KW-1133">Transmembrane helix</keyword>
<name>A0A9W6KJG6_9ACTN</name>
<dbReference type="EMBL" id="BSFP01000009">
    <property type="protein sequence ID" value="GLL00639.1"/>
    <property type="molecule type" value="Genomic_DNA"/>
</dbReference>
<reference evidence="3" key="1">
    <citation type="journal article" date="2014" name="Int. J. Syst. Evol. Microbiol.">
        <title>Complete genome sequence of Corynebacterium casei LMG S-19264T (=DSM 44701T), isolated from a smear-ripened cheese.</title>
        <authorList>
            <consortium name="US DOE Joint Genome Institute (JGI-PGF)"/>
            <person name="Walter F."/>
            <person name="Albersmeier A."/>
            <person name="Kalinowski J."/>
            <person name="Ruckert C."/>
        </authorList>
    </citation>
    <scope>NUCLEOTIDE SEQUENCE</scope>
    <source>
        <strain evidence="3">VKM Ac-1321</strain>
    </source>
</reference>
<accession>A0A9W6KJG6</accession>
<evidence type="ECO:0000256" key="2">
    <source>
        <dbReference type="SAM" id="Phobius"/>
    </source>
</evidence>
<dbReference type="RefSeq" id="WP_261965342.1">
    <property type="nucleotide sequence ID" value="NZ_BAAAXA010000001.1"/>
</dbReference>
<sequence>MTTPPQQQPPVPGQPAPGQPPQPPQAPLTAPGQAPAAPAKKGIKVPRLVISIVVLIVLAGVGWYLSRDDALNAKTGDCLHQKGANDLAIVKCDSSDANFKVLGRVEDKTESETNADDICAQWDATTATYWEGKSGQKGTVLCLQAK</sequence>
<dbReference type="AlphaFoldDB" id="A0A9W6KJG6"/>
<evidence type="ECO:0000313" key="4">
    <source>
        <dbReference type="Proteomes" id="UP001143480"/>
    </source>
</evidence>
<proteinExistence type="predicted"/>
<keyword evidence="2" id="KW-0812">Transmembrane</keyword>
<evidence type="ECO:0000313" key="3">
    <source>
        <dbReference type="EMBL" id="GLL00639.1"/>
    </source>
</evidence>
<protein>
    <submittedName>
        <fullName evidence="3">Uncharacterized protein</fullName>
    </submittedName>
</protein>
<feature type="compositionally biased region" description="Low complexity" evidence="1">
    <location>
        <begin position="27"/>
        <end position="39"/>
    </location>
</feature>
<feature type="region of interest" description="Disordered" evidence="1">
    <location>
        <begin position="1"/>
        <end position="40"/>
    </location>
</feature>
<keyword evidence="2" id="KW-0472">Membrane</keyword>
<feature type="compositionally biased region" description="Pro residues" evidence="1">
    <location>
        <begin position="1"/>
        <end position="26"/>
    </location>
</feature>
<keyword evidence="4" id="KW-1185">Reference proteome</keyword>
<reference evidence="3" key="2">
    <citation type="submission" date="2023-01" db="EMBL/GenBank/DDBJ databases">
        <authorList>
            <person name="Sun Q."/>
            <person name="Evtushenko L."/>
        </authorList>
    </citation>
    <scope>NUCLEOTIDE SEQUENCE</scope>
    <source>
        <strain evidence="3">VKM Ac-1321</strain>
    </source>
</reference>
<dbReference type="Proteomes" id="UP001143480">
    <property type="component" value="Unassembled WGS sequence"/>
</dbReference>
<organism evidence="3 4">
    <name type="scientific">Dactylosporangium matsuzakiense</name>
    <dbReference type="NCBI Taxonomy" id="53360"/>
    <lineage>
        <taxon>Bacteria</taxon>
        <taxon>Bacillati</taxon>
        <taxon>Actinomycetota</taxon>
        <taxon>Actinomycetes</taxon>
        <taxon>Micromonosporales</taxon>
        <taxon>Micromonosporaceae</taxon>
        <taxon>Dactylosporangium</taxon>
    </lineage>
</organism>
<evidence type="ECO:0000256" key="1">
    <source>
        <dbReference type="SAM" id="MobiDB-lite"/>
    </source>
</evidence>
<feature type="transmembrane region" description="Helical" evidence="2">
    <location>
        <begin position="48"/>
        <end position="65"/>
    </location>
</feature>
<gene>
    <name evidence="3" type="ORF">GCM10017581_023800</name>
</gene>
<comment type="caution">
    <text evidence="3">The sequence shown here is derived from an EMBL/GenBank/DDBJ whole genome shotgun (WGS) entry which is preliminary data.</text>
</comment>